<evidence type="ECO:0000256" key="5">
    <source>
        <dbReference type="ARBA" id="ARBA00022552"/>
    </source>
</evidence>
<dbReference type="InterPro" id="IPR019310">
    <property type="entry name" value="Efg1"/>
</dbReference>
<feature type="compositionally biased region" description="Basic residues" evidence="8">
    <location>
        <begin position="26"/>
        <end position="43"/>
    </location>
</feature>
<proteinExistence type="inferred from homology"/>
<protein>
    <recommendedName>
        <fullName evidence="3">rRNA-processing protein EFG1</fullName>
    </recommendedName>
    <alternativeName>
        <fullName evidence="4">rRNA-processing protein efg1</fullName>
    </alternativeName>
</protein>
<dbReference type="GO" id="GO:0030688">
    <property type="term" value="C:preribosome, small subunit precursor"/>
    <property type="evidence" value="ECO:0007669"/>
    <property type="project" value="TreeGrafter"/>
</dbReference>
<feature type="compositionally biased region" description="Basic residues" evidence="8">
    <location>
        <begin position="337"/>
        <end position="349"/>
    </location>
</feature>
<evidence type="ECO:0000256" key="1">
    <source>
        <dbReference type="ARBA" id="ARBA00004604"/>
    </source>
</evidence>
<dbReference type="AlphaFoldDB" id="A0A7S4BVM8"/>
<dbReference type="EMBL" id="HBIZ01048485">
    <property type="protein sequence ID" value="CAE0778380.1"/>
    <property type="molecule type" value="Transcribed_RNA"/>
</dbReference>
<feature type="region of interest" description="Disordered" evidence="8">
    <location>
        <begin position="1"/>
        <end position="112"/>
    </location>
</feature>
<keyword evidence="5" id="KW-0698">rRNA processing</keyword>
<organism evidence="9">
    <name type="scientific">Chrysotila carterae</name>
    <name type="common">Marine alga</name>
    <name type="synonym">Syracosphaera carterae</name>
    <dbReference type="NCBI Taxonomy" id="13221"/>
    <lineage>
        <taxon>Eukaryota</taxon>
        <taxon>Haptista</taxon>
        <taxon>Haptophyta</taxon>
        <taxon>Prymnesiophyceae</taxon>
        <taxon>Isochrysidales</taxon>
        <taxon>Isochrysidaceae</taxon>
        <taxon>Chrysotila</taxon>
    </lineage>
</organism>
<feature type="compositionally biased region" description="Basic and acidic residues" evidence="8">
    <location>
        <begin position="83"/>
        <end position="92"/>
    </location>
</feature>
<feature type="compositionally biased region" description="Acidic residues" evidence="8">
    <location>
        <begin position="215"/>
        <end position="239"/>
    </location>
</feature>
<evidence type="ECO:0000256" key="7">
    <source>
        <dbReference type="ARBA" id="ARBA00023242"/>
    </source>
</evidence>
<feature type="compositionally biased region" description="Basic and acidic residues" evidence="8">
    <location>
        <begin position="1"/>
        <end position="14"/>
    </location>
</feature>
<dbReference type="GO" id="GO:0005730">
    <property type="term" value="C:nucleolus"/>
    <property type="evidence" value="ECO:0007669"/>
    <property type="project" value="UniProtKB-SubCell"/>
</dbReference>
<feature type="region of interest" description="Disordered" evidence="8">
    <location>
        <begin position="197"/>
        <end position="349"/>
    </location>
</feature>
<evidence type="ECO:0000256" key="2">
    <source>
        <dbReference type="ARBA" id="ARBA00006916"/>
    </source>
</evidence>
<evidence type="ECO:0000256" key="4">
    <source>
        <dbReference type="ARBA" id="ARBA00019827"/>
    </source>
</evidence>
<evidence type="ECO:0000256" key="6">
    <source>
        <dbReference type="ARBA" id="ARBA00023054"/>
    </source>
</evidence>
<accession>A0A7S4BVM8</accession>
<comment type="subcellular location">
    <subcellularLocation>
        <location evidence="1">Nucleus</location>
        <location evidence="1">Nucleolus</location>
    </subcellularLocation>
</comment>
<evidence type="ECO:0000256" key="3">
    <source>
        <dbReference type="ARBA" id="ARBA00018689"/>
    </source>
</evidence>
<evidence type="ECO:0000256" key="8">
    <source>
        <dbReference type="SAM" id="MobiDB-lite"/>
    </source>
</evidence>
<dbReference type="GO" id="GO:0000462">
    <property type="term" value="P:maturation of SSU-rRNA from tricistronic rRNA transcript (SSU-rRNA, 5.8S rRNA, LSU-rRNA)"/>
    <property type="evidence" value="ECO:0007669"/>
    <property type="project" value="TreeGrafter"/>
</dbReference>
<dbReference type="PANTHER" id="PTHR33911">
    <property type="entry name" value="RRNA-PROCESSING PROTEIN EFG1"/>
    <property type="match status" value="1"/>
</dbReference>
<keyword evidence="7" id="KW-0539">Nucleus</keyword>
<keyword evidence="6" id="KW-0175">Coiled coil</keyword>
<dbReference type="InterPro" id="IPR050786">
    <property type="entry name" value="EFG1_rRNA-proc"/>
</dbReference>
<comment type="similarity">
    <text evidence="2">Belongs to the EFG1 family.</text>
</comment>
<gene>
    <name evidence="9" type="ORF">PCAR00345_LOCUS31019</name>
</gene>
<dbReference type="Pfam" id="PF10153">
    <property type="entry name" value="Efg1"/>
    <property type="match status" value="1"/>
</dbReference>
<reference evidence="9" key="1">
    <citation type="submission" date="2021-01" db="EMBL/GenBank/DDBJ databases">
        <authorList>
            <person name="Corre E."/>
            <person name="Pelletier E."/>
            <person name="Niang G."/>
            <person name="Scheremetjew M."/>
            <person name="Finn R."/>
            <person name="Kale V."/>
            <person name="Holt S."/>
            <person name="Cochrane G."/>
            <person name="Meng A."/>
            <person name="Brown T."/>
            <person name="Cohen L."/>
        </authorList>
    </citation>
    <scope>NUCLEOTIDE SEQUENCE</scope>
    <source>
        <strain evidence="9">CCMP645</strain>
    </source>
</reference>
<dbReference type="PANTHER" id="PTHR33911:SF1">
    <property type="entry name" value="RRNA-PROCESSING PROTEIN EFG1"/>
    <property type="match status" value="1"/>
</dbReference>
<feature type="compositionally biased region" description="Basic and acidic residues" evidence="8">
    <location>
        <begin position="322"/>
        <end position="336"/>
    </location>
</feature>
<evidence type="ECO:0000313" key="9">
    <source>
        <dbReference type="EMBL" id="CAE0778380.1"/>
    </source>
</evidence>
<name>A0A7S4BVM8_CHRCT</name>
<sequence length="349" mass="38094">MEAKQGGGRTHDGRGGSGPAYSSGKGRGRGRGAYRGRGSRGGRGRGSGSSGDDSNNISGASIKKRMRSIDRLLQRETLPADVRAQKEAEKAALQKQQQQHKRSERERHFSKKYHKVKFFERRKVERQIASHQRELGRAGLSASERESLEARLKSLEADLLYVSHFPRHKKYLSLFPKENAEDAVVAKKRSRIRARILKQAEAGTLAAQPGGGGVEESEESESEEAALDDDFFEAEEEEPQRDHGDDDNSTGDGDDDGDDDDDNGAGEGDGEEDDDDDEEEDVDADGERDGADGDEEEAEAAATAPSRRSHATAKSAMGAKRSVREMDAPRDSDVARSRKAVKRGTGGRR</sequence>
<feature type="compositionally biased region" description="Acidic residues" evidence="8">
    <location>
        <begin position="247"/>
        <end position="284"/>
    </location>
</feature>